<evidence type="ECO:0000313" key="1">
    <source>
        <dbReference type="EMBL" id="CAB4164572.1"/>
    </source>
</evidence>
<proteinExistence type="predicted"/>
<reference evidence="1" key="1">
    <citation type="submission" date="2020-04" db="EMBL/GenBank/DDBJ databases">
        <authorList>
            <person name="Chiriac C."/>
            <person name="Salcher M."/>
            <person name="Ghai R."/>
            <person name="Kavagutti S V."/>
        </authorList>
    </citation>
    <scope>NUCLEOTIDE SEQUENCE</scope>
</reference>
<accession>A0A6J5P0F6</accession>
<name>A0A6J5P0F6_9CAUD</name>
<organism evidence="1">
    <name type="scientific">uncultured Caudovirales phage</name>
    <dbReference type="NCBI Taxonomy" id="2100421"/>
    <lineage>
        <taxon>Viruses</taxon>
        <taxon>Duplodnaviria</taxon>
        <taxon>Heunggongvirae</taxon>
        <taxon>Uroviricota</taxon>
        <taxon>Caudoviricetes</taxon>
        <taxon>Peduoviridae</taxon>
        <taxon>Maltschvirus</taxon>
        <taxon>Maltschvirus maltsch</taxon>
    </lineage>
</organism>
<sequence>MATAIIIDDNKQKLRRIETSDYHQTKISYKPRTVEINYTLPFRIRFTTITVEGYGPGNVPPIPLQVIGYSNYIL</sequence>
<dbReference type="EMBL" id="LR796766">
    <property type="protein sequence ID" value="CAB4164572.1"/>
    <property type="molecule type" value="Genomic_DNA"/>
</dbReference>
<protein>
    <submittedName>
        <fullName evidence="1">Uncharacterized protein</fullName>
    </submittedName>
</protein>
<gene>
    <name evidence="1" type="ORF">UFOVP828_46</name>
</gene>